<organism evidence="13 14">
    <name type="scientific">Iamia majanohamensis</name>
    <dbReference type="NCBI Taxonomy" id="467976"/>
    <lineage>
        <taxon>Bacteria</taxon>
        <taxon>Bacillati</taxon>
        <taxon>Actinomycetota</taxon>
        <taxon>Acidimicrobiia</taxon>
        <taxon>Acidimicrobiales</taxon>
        <taxon>Iamiaceae</taxon>
        <taxon>Iamia</taxon>
    </lineage>
</organism>
<evidence type="ECO:0000256" key="4">
    <source>
        <dbReference type="ARBA" id="ARBA00023065"/>
    </source>
</evidence>
<gene>
    <name evidence="8 13" type="primary">atpC</name>
    <name evidence="13" type="ORF">PO878_18170</name>
</gene>
<evidence type="ECO:0000313" key="13">
    <source>
        <dbReference type="EMBL" id="WCO69254.1"/>
    </source>
</evidence>
<dbReference type="GO" id="GO:0005524">
    <property type="term" value="F:ATP binding"/>
    <property type="evidence" value="ECO:0007669"/>
    <property type="project" value="UniProtKB-UniRule"/>
</dbReference>
<feature type="domain" description="ATP synthase F1 complex delta/epsilon subunit N-terminal" evidence="12">
    <location>
        <begin position="1"/>
        <end position="81"/>
    </location>
</feature>
<dbReference type="AlphaFoldDB" id="A0AAE9YEB3"/>
<keyword evidence="6 8" id="KW-0139">CF(1)</keyword>
<keyword evidence="7 8" id="KW-0066">ATP synthesis</keyword>
<protein>
    <recommendedName>
        <fullName evidence="8">ATP synthase epsilon chain</fullName>
    </recommendedName>
    <alternativeName>
        <fullName evidence="8">ATP synthase F1 sector epsilon subunit</fullName>
    </alternativeName>
    <alternativeName>
        <fullName evidence="8">F-ATPase epsilon subunit</fullName>
    </alternativeName>
</protein>
<evidence type="ECO:0000256" key="8">
    <source>
        <dbReference type="HAMAP-Rule" id="MF_00530"/>
    </source>
</evidence>
<comment type="subcellular location">
    <subcellularLocation>
        <location evidence="8">Cell membrane</location>
        <topology evidence="8">Peripheral membrane protein</topology>
    </subcellularLocation>
    <subcellularLocation>
        <location evidence="1">Endomembrane system</location>
        <topology evidence="1">Peripheral membrane protein</topology>
    </subcellularLocation>
</comment>
<evidence type="ECO:0000256" key="1">
    <source>
        <dbReference type="ARBA" id="ARBA00004184"/>
    </source>
</evidence>
<dbReference type="SUPFAM" id="SSF51344">
    <property type="entry name" value="Epsilon subunit of F1F0-ATP synthase N-terminal domain"/>
    <property type="match status" value="1"/>
</dbReference>
<dbReference type="GO" id="GO:0012505">
    <property type="term" value="C:endomembrane system"/>
    <property type="evidence" value="ECO:0007669"/>
    <property type="project" value="UniProtKB-SubCell"/>
</dbReference>
<evidence type="ECO:0000256" key="6">
    <source>
        <dbReference type="ARBA" id="ARBA00023196"/>
    </source>
</evidence>
<evidence type="ECO:0000256" key="10">
    <source>
        <dbReference type="SAM" id="Coils"/>
    </source>
</evidence>
<dbReference type="NCBIfam" id="TIGR01216">
    <property type="entry name" value="ATP_synt_epsi"/>
    <property type="match status" value="1"/>
</dbReference>
<keyword evidence="4 8" id="KW-0406">Ion transport</keyword>
<evidence type="ECO:0000256" key="3">
    <source>
        <dbReference type="ARBA" id="ARBA00022448"/>
    </source>
</evidence>
<dbReference type="InterPro" id="IPR020547">
    <property type="entry name" value="ATP_synth_F1_esu_C"/>
</dbReference>
<keyword evidence="14" id="KW-1185">Reference proteome</keyword>
<dbReference type="RefSeq" id="WP_272738767.1">
    <property type="nucleotide sequence ID" value="NZ_CP116942.1"/>
</dbReference>
<evidence type="ECO:0000256" key="9">
    <source>
        <dbReference type="RuleBase" id="RU003656"/>
    </source>
</evidence>
<dbReference type="PANTHER" id="PTHR13822:SF10">
    <property type="entry name" value="ATP SYNTHASE EPSILON CHAIN, CHLOROPLASTIC"/>
    <property type="match status" value="1"/>
</dbReference>
<evidence type="ECO:0000256" key="5">
    <source>
        <dbReference type="ARBA" id="ARBA00023136"/>
    </source>
</evidence>
<comment type="subunit">
    <text evidence="8 9">F-type ATPases have 2 components, CF(1) - the catalytic core - and CF(0) - the membrane proton channel. CF(1) has five subunits: alpha(3), beta(3), gamma(1), delta(1), epsilon(1). CF(0) has three main subunits: a, b and c.</text>
</comment>
<reference evidence="13" key="1">
    <citation type="submission" date="2023-01" db="EMBL/GenBank/DDBJ databases">
        <title>The diversity of Class Acidimicrobiia in South China Sea sediment environments and the proposal of Iamia marina sp. nov., a novel species of the genus Iamia.</title>
        <authorList>
            <person name="He Y."/>
            <person name="Tian X."/>
        </authorList>
    </citation>
    <scope>NUCLEOTIDE SEQUENCE</scope>
    <source>
        <strain evidence="13">DSM 19957</strain>
    </source>
</reference>
<keyword evidence="8" id="KW-0375">Hydrogen ion transport</keyword>
<comment type="similarity">
    <text evidence="2 8 9">Belongs to the ATPase epsilon chain family.</text>
</comment>
<accession>A0AAE9YEB3</accession>
<dbReference type="InterPro" id="IPR036771">
    <property type="entry name" value="ATPsynth_dsu/esu_N"/>
</dbReference>
<dbReference type="PANTHER" id="PTHR13822">
    <property type="entry name" value="ATP SYNTHASE DELTA/EPSILON CHAIN"/>
    <property type="match status" value="1"/>
</dbReference>
<dbReference type="GO" id="GO:0046933">
    <property type="term" value="F:proton-transporting ATP synthase activity, rotational mechanism"/>
    <property type="evidence" value="ECO:0007669"/>
    <property type="project" value="UniProtKB-UniRule"/>
</dbReference>
<dbReference type="NCBIfam" id="NF009977">
    <property type="entry name" value="PRK13442.1"/>
    <property type="match status" value="1"/>
</dbReference>
<dbReference type="Pfam" id="PF02823">
    <property type="entry name" value="ATP-synt_DE_N"/>
    <property type="match status" value="1"/>
</dbReference>
<dbReference type="GO" id="GO:0045259">
    <property type="term" value="C:proton-transporting ATP synthase complex"/>
    <property type="evidence" value="ECO:0007669"/>
    <property type="project" value="UniProtKB-KW"/>
</dbReference>
<dbReference type="EMBL" id="CP116942">
    <property type="protein sequence ID" value="WCO69254.1"/>
    <property type="molecule type" value="Genomic_DNA"/>
</dbReference>
<evidence type="ECO:0000259" key="11">
    <source>
        <dbReference type="Pfam" id="PF00401"/>
    </source>
</evidence>
<dbReference type="Gene3D" id="2.60.15.10">
    <property type="entry name" value="F0F1 ATP synthase delta/epsilon subunit, N-terminal"/>
    <property type="match status" value="1"/>
</dbReference>
<keyword evidence="5 8" id="KW-0472">Membrane</keyword>
<name>A0AAE9YEB3_9ACTN</name>
<evidence type="ECO:0000256" key="7">
    <source>
        <dbReference type="ARBA" id="ARBA00023310"/>
    </source>
</evidence>
<evidence type="ECO:0000259" key="12">
    <source>
        <dbReference type="Pfam" id="PF02823"/>
    </source>
</evidence>
<dbReference type="GO" id="GO:0005886">
    <property type="term" value="C:plasma membrane"/>
    <property type="evidence" value="ECO:0007669"/>
    <property type="project" value="UniProtKB-SubCell"/>
</dbReference>
<feature type="domain" description="ATP synthase epsilon subunit C-terminal" evidence="11">
    <location>
        <begin position="87"/>
        <end position="126"/>
    </location>
</feature>
<keyword evidence="3 8" id="KW-0813">Transport</keyword>
<dbReference type="InterPro" id="IPR020546">
    <property type="entry name" value="ATP_synth_F1_dsu/esu_N"/>
</dbReference>
<dbReference type="InterPro" id="IPR001469">
    <property type="entry name" value="ATP_synth_F1_dsu/esu"/>
</dbReference>
<proteinExistence type="inferred from homology"/>
<dbReference type="Proteomes" id="UP001216390">
    <property type="component" value="Chromosome"/>
</dbReference>
<keyword evidence="8" id="KW-1003">Cell membrane</keyword>
<keyword evidence="10" id="KW-0175">Coiled coil</keyword>
<dbReference type="KEGG" id="ima:PO878_18170"/>
<sequence>MQVQVVSPERVLWSGDAERVITRVEGDGDIAFLSGHAPFMGQLGVGVTEILQEGDEVVRVAVHGGFVEVSEDRVSLLSDQAELATAIDVARAQAAKEEARSLLDEHDHEEVRLALAKAETRLRAAGAEGTD</sequence>
<dbReference type="Pfam" id="PF00401">
    <property type="entry name" value="ATP-synt_DE"/>
    <property type="match status" value="1"/>
</dbReference>
<comment type="function">
    <text evidence="8">Produces ATP from ADP in the presence of a proton gradient across the membrane.</text>
</comment>
<dbReference type="HAMAP" id="MF_00530">
    <property type="entry name" value="ATP_synth_epsil_bac"/>
    <property type="match status" value="1"/>
</dbReference>
<evidence type="ECO:0000256" key="2">
    <source>
        <dbReference type="ARBA" id="ARBA00005712"/>
    </source>
</evidence>
<feature type="coiled-coil region" evidence="10">
    <location>
        <begin position="89"/>
        <end position="128"/>
    </location>
</feature>
<evidence type="ECO:0000313" key="14">
    <source>
        <dbReference type="Proteomes" id="UP001216390"/>
    </source>
</evidence>
<dbReference type="CDD" id="cd12152">
    <property type="entry name" value="F1-ATPase_delta"/>
    <property type="match status" value="1"/>
</dbReference>